<evidence type="ECO:0000256" key="4">
    <source>
        <dbReference type="PIRSR" id="PIRSR001112-1"/>
    </source>
</evidence>
<dbReference type="InterPro" id="IPR029058">
    <property type="entry name" value="AB_hydrolase_fold"/>
</dbReference>
<dbReference type="GO" id="GO:0004301">
    <property type="term" value="F:epoxide hydrolase activity"/>
    <property type="evidence" value="ECO:0007669"/>
    <property type="project" value="TreeGrafter"/>
</dbReference>
<dbReference type="PANTHER" id="PTHR21661">
    <property type="entry name" value="EPOXIDE HYDROLASE 1-RELATED"/>
    <property type="match status" value="1"/>
</dbReference>
<gene>
    <name evidence="6" type="ORF">GCM10012278_91750</name>
</gene>
<dbReference type="RefSeq" id="WP_189145090.1">
    <property type="nucleotide sequence ID" value="NZ_BMNK01000032.1"/>
</dbReference>
<reference evidence="6" key="2">
    <citation type="submission" date="2020-09" db="EMBL/GenBank/DDBJ databases">
        <authorList>
            <person name="Sun Q."/>
            <person name="Zhou Y."/>
        </authorList>
    </citation>
    <scope>NUCLEOTIDE SEQUENCE</scope>
    <source>
        <strain evidence="6">CGMCC 4.7430</strain>
    </source>
</reference>
<dbReference type="InterPro" id="IPR016292">
    <property type="entry name" value="Epoxide_hydrolase"/>
</dbReference>
<dbReference type="AlphaFoldDB" id="A0A918AGI0"/>
<dbReference type="EMBL" id="BMNK01000032">
    <property type="protein sequence ID" value="GGP18699.1"/>
    <property type="molecule type" value="Genomic_DNA"/>
</dbReference>
<evidence type="ECO:0000256" key="3">
    <source>
        <dbReference type="ARBA" id="ARBA00022801"/>
    </source>
</evidence>
<comment type="caution">
    <text evidence="6">The sequence shown here is derived from an EMBL/GenBank/DDBJ whole genome shotgun (WGS) entry which is preliminary data.</text>
</comment>
<dbReference type="PRINTS" id="PR00412">
    <property type="entry name" value="EPOXHYDRLASE"/>
</dbReference>
<feature type="domain" description="Epoxide hydrolase N-terminal" evidence="5">
    <location>
        <begin position="3"/>
        <end position="108"/>
    </location>
</feature>
<sequence length="367" mass="40768">MNVNPFRIDVAQAELDVLRDRLTQTRWPAEPPGVGWSRGTPVAYAKELAEHWLTGFDWRAQERRLNELPQFTTVIDGQTIHFVHIRSDDPDARPLLLLHGWPGSFVEFLDVIEPLTKEFHLVIPSLPGFAFSSPLAAPGWTAARMAGAFVELMAVLGYERYGVHGGDTGAFVAPEMGHLAPGRVAGIHLNGVLSFPAGIEGEDEPLSETERRRAADLEEATAGYVPIQSRSPQTLAFGLTDSPAGQLAWIAEIFHRWAGAPIDRDRFLTNVSIYWLTGTAGSSAQIYYEQVNDPMAWVPKPRGTVPTGVLLAGSHEYAIRPYAERDHAIVHWSQKDEGGHFFAMEEPEAFAEDVRRFFTMRSVAVRF</sequence>
<dbReference type="PANTHER" id="PTHR21661:SF35">
    <property type="entry name" value="EPOXIDE HYDROLASE"/>
    <property type="match status" value="1"/>
</dbReference>
<dbReference type="Gene3D" id="3.40.50.1820">
    <property type="entry name" value="alpha/beta hydrolase"/>
    <property type="match status" value="1"/>
</dbReference>
<evidence type="ECO:0000313" key="6">
    <source>
        <dbReference type="EMBL" id="GGP18699.1"/>
    </source>
</evidence>
<dbReference type="PIRSF" id="PIRSF001112">
    <property type="entry name" value="Epoxide_hydrolase"/>
    <property type="match status" value="1"/>
</dbReference>
<dbReference type="Pfam" id="PF06441">
    <property type="entry name" value="EHN"/>
    <property type="match status" value="1"/>
</dbReference>
<protein>
    <submittedName>
        <fullName evidence="6">Microsomal epoxide hydrolase</fullName>
    </submittedName>
</protein>
<dbReference type="SUPFAM" id="SSF53474">
    <property type="entry name" value="alpha/beta-Hydrolases"/>
    <property type="match status" value="1"/>
</dbReference>
<proteinExistence type="inferred from homology"/>
<comment type="similarity">
    <text evidence="1">Belongs to the peptidase S33 family.</text>
</comment>
<dbReference type="Proteomes" id="UP000660745">
    <property type="component" value="Unassembled WGS sequence"/>
</dbReference>
<evidence type="ECO:0000313" key="7">
    <source>
        <dbReference type="Proteomes" id="UP000660745"/>
    </source>
</evidence>
<evidence type="ECO:0000256" key="2">
    <source>
        <dbReference type="ARBA" id="ARBA00022797"/>
    </source>
</evidence>
<keyword evidence="7" id="KW-1185">Reference proteome</keyword>
<evidence type="ECO:0000256" key="1">
    <source>
        <dbReference type="ARBA" id="ARBA00010088"/>
    </source>
</evidence>
<dbReference type="InterPro" id="IPR000639">
    <property type="entry name" value="Epox_hydrolase-like"/>
</dbReference>
<accession>A0A918AGI0</accession>
<feature type="active site" description="Proton donor" evidence="4">
    <location>
        <position position="287"/>
    </location>
</feature>
<organism evidence="6 7">
    <name type="scientific">Nonomuraea glycinis</name>
    <dbReference type="NCBI Taxonomy" id="2047744"/>
    <lineage>
        <taxon>Bacteria</taxon>
        <taxon>Bacillati</taxon>
        <taxon>Actinomycetota</taxon>
        <taxon>Actinomycetes</taxon>
        <taxon>Streptosporangiales</taxon>
        <taxon>Streptosporangiaceae</taxon>
        <taxon>Nonomuraea</taxon>
    </lineage>
</organism>
<dbReference type="GO" id="GO:0097176">
    <property type="term" value="P:epoxide metabolic process"/>
    <property type="evidence" value="ECO:0007669"/>
    <property type="project" value="TreeGrafter"/>
</dbReference>
<dbReference type="InterPro" id="IPR010497">
    <property type="entry name" value="Epoxide_hydro_N"/>
</dbReference>
<feature type="active site" description="Proton acceptor" evidence="4">
    <location>
        <position position="340"/>
    </location>
</feature>
<evidence type="ECO:0000259" key="5">
    <source>
        <dbReference type="Pfam" id="PF06441"/>
    </source>
</evidence>
<feature type="active site" description="Nucleophile" evidence="4">
    <location>
        <position position="167"/>
    </location>
</feature>
<keyword evidence="2" id="KW-0058">Aromatic hydrocarbons catabolism</keyword>
<keyword evidence="3 6" id="KW-0378">Hydrolase</keyword>
<reference evidence="6" key="1">
    <citation type="journal article" date="2014" name="Int. J. Syst. Evol. Microbiol.">
        <title>Complete genome sequence of Corynebacterium casei LMG S-19264T (=DSM 44701T), isolated from a smear-ripened cheese.</title>
        <authorList>
            <consortium name="US DOE Joint Genome Institute (JGI-PGF)"/>
            <person name="Walter F."/>
            <person name="Albersmeier A."/>
            <person name="Kalinowski J."/>
            <person name="Ruckert C."/>
        </authorList>
    </citation>
    <scope>NUCLEOTIDE SEQUENCE</scope>
    <source>
        <strain evidence="6">CGMCC 4.7430</strain>
    </source>
</reference>
<name>A0A918AGI0_9ACTN</name>